<organism evidence="2 3">
    <name type="scientific">Frankia canadensis</name>
    <dbReference type="NCBI Taxonomy" id="1836972"/>
    <lineage>
        <taxon>Bacteria</taxon>
        <taxon>Bacillati</taxon>
        <taxon>Actinomycetota</taxon>
        <taxon>Actinomycetes</taxon>
        <taxon>Frankiales</taxon>
        <taxon>Frankiaceae</taxon>
        <taxon>Frankia</taxon>
    </lineage>
</organism>
<dbReference type="RefSeq" id="WP_101829497.1">
    <property type="nucleotide sequence ID" value="NZ_FZMO01000001.1"/>
</dbReference>
<gene>
    <name evidence="2" type="ORF">FRACA_10052</name>
</gene>
<evidence type="ECO:0000313" key="2">
    <source>
        <dbReference type="EMBL" id="SNQ45293.1"/>
    </source>
</evidence>
<name>A0A2I2KI16_9ACTN</name>
<dbReference type="Gene3D" id="3.40.605.10">
    <property type="entry name" value="Aldehyde Dehydrogenase, Chain A, domain 1"/>
    <property type="match status" value="1"/>
</dbReference>
<sequence>MTDSTDANAVGTNALITLSDVYVAGHWVRVGDEQMIDLVDSSTEDAFARAPLAEIEVAVAAARAAFDSGPWPAMSRKKRMASGIGREFGPERLDPYIEVRATFLDGAPRVALAPSMA</sequence>
<dbReference type="EMBL" id="FZMO01000001">
    <property type="protein sequence ID" value="SNQ45293.1"/>
    <property type="molecule type" value="Genomic_DNA"/>
</dbReference>
<dbReference type="GO" id="GO:0016491">
    <property type="term" value="F:oxidoreductase activity"/>
    <property type="evidence" value="ECO:0007669"/>
    <property type="project" value="UniProtKB-KW"/>
</dbReference>
<keyword evidence="3" id="KW-1185">Reference proteome</keyword>
<proteinExistence type="predicted"/>
<dbReference type="InterPro" id="IPR016162">
    <property type="entry name" value="Ald_DH_N"/>
</dbReference>
<dbReference type="InterPro" id="IPR016161">
    <property type="entry name" value="Ald_DH/histidinol_DH"/>
</dbReference>
<evidence type="ECO:0000313" key="3">
    <source>
        <dbReference type="Proteomes" id="UP000234331"/>
    </source>
</evidence>
<protein>
    <recommendedName>
        <fullName evidence="4">Aldehyde dehydrogenase domain-containing protein</fullName>
    </recommendedName>
</protein>
<evidence type="ECO:0000256" key="1">
    <source>
        <dbReference type="ARBA" id="ARBA00023002"/>
    </source>
</evidence>
<keyword evidence="1" id="KW-0560">Oxidoreductase</keyword>
<dbReference type="SUPFAM" id="SSF53720">
    <property type="entry name" value="ALDH-like"/>
    <property type="match status" value="1"/>
</dbReference>
<reference evidence="2 3" key="1">
    <citation type="submission" date="2017-06" db="EMBL/GenBank/DDBJ databases">
        <authorList>
            <person name="Kim H.J."/>
            <person name="Triplett B.A."/>
        </authorList>
    </citation>
    <scope>NUCLEOTIDE SEQUENCE [LARGE SCALE GENOMIC DNA]</scope>
    <source>
        <strain evidence="2">FRACA_ARgP5</strain>
    </source>
</reference>
<dbReference type="AlphaFoldDB" id="A0A2I2KI16"/>
<accession>A0A2I2KI16</accession>
<dbReference type="Proteomes" id="UP000234331">
    <property type="component" value="Unassembled WGS sequence"/>
</dbReference>
<evidence type="ECO:0008006" key="4">
    <source>
        <dbReference type="Google" id="ProtNLM"/>
    </source>
</evidence>